<organism evidence="2 3">
    <name type="scientific">Meloidogyne floridensis</name>
    <dbReference type="NCBI Taxonomy" id="298350"/>
    <lineage>
        <taxon>Eukaryota</taxon>
        <taxon>Metazoa</taxon>
        <taxon>Ecdysozoa</taxon>
        <taxon>Nematoda</taxon>
        <taxon>Chromadorea</taxon>
        <taxon>Rhabditida</taxon>
        <taxon>Tylenchina</taxon>
        <taxon>Tylenchomorpha</taxon>
        <taxon>Tylenchoidea</taxon>
        <taxon>Meloidogynidae</taxon>
        <taxon>Meloidogyninae</taxon>
        <taxon>Meloidogyne</taxon>
    </lineage>
</organism>
<evidence type="ECO:0000313" key="2">
    <source>
        <dbReference type="Proteomes" id="UP000887560"/>
    </source>
</evidence>
<keyword evidence="2" id="KW-1185">Reference proteome</keyword>
<reference evidence="3" key="1">
    <citation type="submission" date="2022-11" db="UniProtKB">
        <authorList>
            <consortium name="WormBaseParasite"/>
        </authorList>
    </citation>
    <scope>IDENTIFICATION</scope>
</reference>
<dbReference type="AlphaFoldDB" id="A0A915NVT8"/>
<accession>A0A915NVT8</accession>
<evidence type="ECO:0000256" key="1">
    <source>
        <dbReference type="SAM" id="SignalP"/>
    </source>
</evidence>
<feature type="chain" id="PRO_5037104558" evidence="1">
    <location>
        <begin position="20"/>
        <end position="75"/>
    </location>
</feature>
<proteinExistence type="predicted"/>
<dbReference type="Proteomes" id="UP000887560">
    <property type="component" value="Unplaced"/>
</dbReference>
<feature type="signal peptide" evidence="1">
    <location>
        <begin position="1"/>
        <end position="19"/>
    </location>
</feature>
<dbReference type="WBParaSite" id="scf7180000420797.g5748">
    <property type="protein sequence ID" value="scf7180000420797.g5748"/>
    <property type="gene ID" value="scf7180000420797.g5748"/>
</dbReference>
<name>A0A915NVT8_9BILA</name>
<keyword evidence="1" id="KW-0732">Signal</keyword>
<sequence>MSKIIFVFCLFALFANILSYNNNNGNTKIDDGNNKQAHILGSRVKRWPCFDFMRYCCSNGCSGFGCVQDACDECC</sequence>
<protein>
    <submittedName>
        <fullName evidence="3">Uncharacterized protein</fullName>
    </submittedName>
</protein>
<evidence type="ECO:0000313" key="3">
    <source>
        <dbReference type="WBParaSite" id="scf7180000420797.g5748"/>
    </source>
</evidence>